<keyword evidence="1" id="KW-0472">Membrane</keyword>
<evidence type="ECO:0008006" key="4">
    <source>
        <dbReference type="Google" id="ProtNLM"/>
    </source>
</evidence>
<sequence>MTKGKKWKQVWLWSKSFFQNRSGLEFWEYMVLAIVIGGVIWTVRPLLIDLFTTIIQGLKSWWSSRIGA</sequence>
<evidence type="ECO:0000313" key="2">
    <source>
        <dbReference type="EMBL" id="MFC4767185.1"/>
    </source>
</evidence>
<keyword evidence="1" id="KW-0812">Transmembrane</keyword>
<name>A0ABV9PZG0_9BACL</name>
<organism evidence="2 3">
    <name type="scientific">Effusibacillus consociatus</name>
    <dbReference type="NCBI Taxonomy" id="1117041"/>
    <lineage>
        <taxon>Bacteria</taxon>
        <taxon>Bacillati</taxon>
        <taxon>Bacillota</taxon>
        <taxon>Bacilli</taxon>
        <taxon>Bacillales</taxon>
        <taxon>Alicyclobacillaceae</taxon>
        <taxon>Effusibacillus</taxon>
    </lineage>
</organism>
<dbReference type="Proteomes" id="UP001596002">
    <property type="component" value="Unassembled WGS sequence"/>
</dbReference>
<reference evidence="3" key="1">
    <citation type="journal article" date="2019" name="Int. J. Syst. Evol. Microbiol.">
        <title>The Global Catalogue of Microorganisms (GCM) 10K type strain sequencing project: providing services to taxonomists for standard genome sequencing and annotation.</title>
        <authorList>
            <consortium name="The Broad Institute Genomics Platform"/>
            <consortium name="The Broad Institute Genome Sequencing Center for Infectious Disease"/>
            <person name="Wu L."/>
            <person name="Ma J."/>
        </authorList>
    </citation>
    <scope>NUCLEOTIDE SEQUENCE [LARGE SCALE GENOMIC DNA]</scope>
    <source>
        <strain evidence="3">WYCCWR 12678</strain>
    </source>
</reference>
<keyword evidence="1" id="KW-1133">Transmembrane helix</keyword>
<accession>A0ABV9PZG0</accession>
<evidence type="ECO:0000313" key="3">
    <source>
        <dbReference type="Proteomes" id="UP001596002"/>
    </source>
</evidence>
<proteinExistence type="predicted"/>
<comment type="caution">
    <text evidence="2">The sequence shown here is derived from an EMBL/GenBank/DDBJ whole genome shotgun (WGS) entry which is preliminary data.</text>
</comment>
<gene>
    <name evidence="2" type="ORF">ACFO8Q_07380</name>
</gene>
<evidence type="ECO:0000256" key="1">
    <source>
        <dbReference type="SAM" id="Phobius"/>
    </source>
</evidence>
<keyword evidence="3" id="KW-1185">Reference proteome</keyword>
<protein>
    <recommendedName>
        <fullName evidence="4">Flagellin Flp1-like domain-containing protein</fullName>
    </recommendedName>
</protein>
<dbReference type="EMBL" id="JBHSHC010000050">
    <property type="protein sequence ID" value="MFC4767185.1"/>
    <property type="molecule type" value="Genomic_DNA"/>
</dbReference>
<feature type="transmembrane region" description="Helical" evidence="1">
    <location>
        <begin position="26"/>
        <end position="43"/>
    </location>
</feature>
<dbReference type="RefSeq" id="WP_380025103.1">
    <property type="nucleotide sequence ID" value="NZ_JBHSHC010000050.1"/>
</dbReference>